<evidence type="ECO:0000259" key="2">
    <source>
        <dbReference type="PROSITE" id="PS50878"/>
    </source>
</evidence>
<dbReference type="RefSeq" id="WP_006159638.1">
    <property type="nucleotide sequence ID" value="NZ_AHJE01000050.1"/>
</dbReference>
<dbReference type="PANTHER" id="PTHR34047">
    <property type="entry name" value="NUCLEAR INTRON MATURASE 1, MITOCHONDRIAL-RELATED"/>
    <property type="match status" value="1"/>
</dbReference>
<dbReference type="Proteomes" id="UP000005808">
    <property type="component" value="Unassembled WGS sequence"/>
</dbReference>
<organism evidence="3 4">
    <name type="scientific">Cupriavidus basilensis OR16</name>
    <dbReference type="NCBI Taxonomy" id="1127483"/>
    <lineage>
        <taxon>Bacteria</taxon>
        <taxon>Pseudomonadati</taxon>
        <taxon>Pseudomonadota</taxon>
        <taxon>Betaproteobacteria</taxon>
        <taxon>Burkholderiales</taxon>
        <taxon>Burkholderiaceae</taxon>
        <taxon>Cupriavidus</taxon>
    </lineage>
</organism>
<accession>H1S885</accession>
<comment type="similarity">
    <text evidence="1">Belongs to the bacterial reverse transcriptase family.</text>
</comment>
<dbReference type="CDD" id="cd01651">
    <property type="entry name" value="RT_G2_intron"/>
    <property type="match status" value="1"/>
</dbReference>
<name>H1S885_9BURK</name>
<dbReference type="SUPFAM" id="SSF56672">
    <property type="entry name" value="DNA/RNA polymerases"/>
    <property type="match status" value="1"/>
</dbReference>
<dbReference type="Pfam" id="PF00078">
    <property type="entry name" value="RVT_1"/>
    <property type="match status" value="1"/>
</dbReference>
<dbReference type="InterPro" id="IPR051083">
    <property type="entry name" value="GrpII_Intron_Splice-Mob/Def"/>
</dbReference>
<evidence type="ECO:0000256" key="1">
    <source>
        <dbReference type="ARBA" id="ARBA00034120"/>
    </source>
</evidence>
<dbReference type="AlphaFoldDB" id="H1S885"/>
<dbReference type="NCBIfam" id="NF041746">
    <property type="entry name" value="Drt2"/>
    <property type="match status" value="1"/>
</dbReference>
<dbReference type="EMBL" id="AHJE01000050">
    <property type="protein sequence ID" value="EHP41354.1"/>
    <property type="molecule type" value="Genomic_DNA"/>
</dbReference>
<proteinExistence type="inferred from homology"/>
<dbReference type="InterPro" id="IPR000477">
    <property type="entry name" value="RT_dom"/>
</dbReference>
<gene>
    <name evidence="3" type="ORF">OR16_20937</name>
</gene>
<protein>
    <recommendedName>
        <fullName evidence="2">Reverse transcriptase domain-containing protein</fullName>
    </recommendedName>
</protein>
<sequence>MGFKKRSSDWFRRRTYLHFDLPIGREAATALVTDPVRVKTHAFYPLITFDIHTTKVKWDKKSSKLISSPKIRPIRYAAHLDSHIYSYYCERISALYEQYLKKCSYESSVLAFRKLNKSNIDFAADAFLAIKTMGNADAIALDISDFFGSLDHGILKRSWAKLLGQTTLPADHYNVFKSLTRYAYVSRDSVYGRFKISVHNPKASKKRICEPEDFRYVVRAGGLISRNEEPKGIPQGSPISALLSNVYMMDFDLAMAGAVDSVGGKYFRYCDDMLIIVPAGKGPSLKALAESQIKNFGLEIQAKKTEERTFTKTGAIITANRPLQYLGFLFDGQRILLRSASLARYSERMRRGVRLAKATARSRNEKRKERGEAIVPLRLRKLYKRYSYLGRRNFISYATKAARTMDAEGIRKQIKPLWKRLATEIKPSP</sequence>
<dbReference type="PROSITE" id="PS50878">
    <property type="entry name" value="RT_POL"/>
    <property type="match status" value="1"/>
</dbReference>
<evidence type="ECO:0000313" key="4">
    <source>
        <dbReference type="Proteomes" id="UP000005808"/>
    </source>
</evidence>
<dbReference type="InterPro" id="IPR043502">
    <property type="entry name" value="DNA/RNA_pol_sf"/>
</dbReference>
<reference evidence="3 4" key="1">
    <citation type="journal article" date="2012" name="J. Bacteriol.">
        <title>De Novo Genome Project of Cupriavidus basilensis OR16.</title>
        <authorList>
            <person name="Cserhati M."/>
            <person name="Kriszt B."/>
            <person name="Szoboszlay S."/>
            <person name="Toth A."/>
            <person name="Szabo I."/>
            <person name="Tancsics A."/>
            <person name="Nagy I."/>
            <person name="Horvath B."/>
            <person name="Nagy I."/>
            <person name="Kukolya J."/>
        </authorList>
    </citation>
    <scope>NUCLEOTIDE SEQUENCE [LARGE SCALE GENOMIC DNA]</scope>
    <source>
        <strain evidence="3 4">OR16</strain>
    </source>
</reference>
<feature type="domain" description="Reverse transcriptase" evidence="2">
    <location>
        <begin position="1"/>
        <end position="330"/>
    </location>
</feature>
<comment type="caution">
    <text evidence="3">The sequence shown here is derived from an EMBL/GenBank/DDBJ whole genome shotgun (WGS) entry which is preliminary data.</text>
</comment>
<dbReference type="PANTHER" id="PTHR34047:SF8">
    <property type="entry name" value="PROTEIN YKFC"/>
    <property type="match status" value="1"/>
</dbReference>
<dbReference type="OrthoDB" id="8538592at2"/>
<evidence type="ECO:0000313" key="3">
    <source>
        <dbReference type="EMBL" id="EHP41354.1"/>
    </source>
</evidence>